<gene>
    <name evidence="1" type="ORF">E3N88_00956</name>
</gene>
<dbReference type="OrthoDB" id="1000712at2759"/>
<reference evidence="1 2" key="1">
    <citation type="submission" date="2019-05" db="EMBL/GenBank/DDBJ databases">
        <title>Mikania micrantha, genome provides insights into the molecular mechanism of rapid growth.</title>
        <authorList>
            <person name="Liu B."/>
        </authorList>
    </citation>
    <scope>NUCLEOTIDE SEQUENCE [LARGE SCALE GENOMIC DNA]</scope>
    <source>
        <strain evidence="1">NLD-2019</strain>
        <tissue evidence="1">Leaf</tissue>
    </source>
</reference>
<dbReference type="AlphaFoldDB" id="A0A5N6Q2A4"/>
<comment type="caution">
    <text evidence="1">The sequence shown here is derived from an EMBL/GenBank/DDBJ whole genome shotgun (WGS) entry which is preliminary data.</text>
</comment>
<evidence type="ECO:0000313" key="1">
    <source>
        <dbReference type="EMBL" id="KAD7477820.1"/>
    </source>
</evidence>
<sequence length="154" mass="17919">MESFILIVINMAWPVKTITDTRFSIRLFLVFCPVLYPYEDTAVDNPFQQVATISKHDKENRTLNKPPMFTLDDYDTWKVRMEGFIRNQDFKLWKLVMEGPFIPIIVAVGTGGAPVPKDPSLYSDEDYKKMEVDSKALWLIQMEIPNSIIHVFKK</sequence>
<keyword evidence="2" id="KW-1185">Reference proteome</keyword>
<evidence type="ECO:0008006" key="3">
    <source>
        <dbReference type="Google" id="ProtNLM"/>
    </source>
</evidence>
<proteinExistence type="predicted"/>
<dbReference type="EMBL" id="SZYD01000001">
    <property type="protein sequence ID" value="KAD7477820.1"/>
    <property type="molecule type" value="Genomic_DNA"/>
</dbReference>
<protein>
    <recommendedName>
        <fullName evidence="3">DUF4219 domain-containing protein</fullName>
    </recommendedName>
</protein>
<organism evidence="1 2">
    <name type="scientific">Mikania micrantha</name>
    <name type="common">bitter vine</name>
    <dbReference type="NCBI Taxonomy" id="192012"/>
    <lineage>
        <taxon>Eukaryota</taxon>
        <taxon>Viridiplantae</taxon>
        <taxon>Streptophyta</taxon>
        <taxon>Embryophyta</taxon>
        <taxon>Tracheophyta</taxon>
        <taxon>Spermatophyta</taxon>
        <taxon>Magnoliopsida</taxon>
        <taxon>eudicotyledons</taxon>
        <taxon>Gunneridae</taxon>
        <taxon>Pentapetalae</taxon>
        <taxon>asterids</taxon>
        <taxon>campanulids</taxon>
        <taxon>Asterales</taxon>
        <taxon>Asteraceae</taxon>
        <taxon>Asteroideae</taxon>
        <taxon>Heliantheae alliance</taxon>
        <taxon>Eupatorieae</taxon>
        <taxon>Mikania</taxon>
    </lineage>
</organism>
<accession>A0A5N6Q2A4</accession>
<name>A0A5N6Q2A4_9ASTR</name>
<evidence type="ECO:0000313" key="2">
    <source>
        <dbReference type="Proteomes" id="UP000326396"/>
    </source>
</evidence>
<dbReference type="Proteomes" id="UP000326396">
    <property type="component" value="Linkage Group LG1"/>
</dbReference>